<evidence type="ECO:0000313" key="9">
    <source>
        <dbReference type="Proteomes" id="UP000587070"/>
    </source>
</evidence>
<dbReference type="InterPro" id="IPR010998">
    <property type="entry name" value="Integrase_recombinase_N"/>
</dbReference>
<protein>
    <submittedName>
        <fullName evidence="8">Integrase</fullName>
    </submittedName>
</protein>
<evidence type="ECO:0000256" key="3">
    <source>
        <dbReference type="ARBA" id="ARBA00023125"/>
    </source>
</evidence>
<accession>A0A840G1B7</accession>
<dbReference type="InterPro" id="IPR044068">
    <property type="entry name" value="CB"/>
</dbReference>
<evidence type="ECO:0000313" key="8">
    <source>
        <dbReference type="EMBL" id="MBB4246243.1"/>
    </source>
</evidence>
<dbReference type="CDD" id="cd00801">
    <property type="entry name" value="INT_P4_C"/>
    <property type="match status" value="1"/>
</dbReference>
<dbReference type="EMBL" id="JACIGE010000002">
    <property type="protein sequence ID" value="MBB4246243.1"/>
    <property type="molecule type" value="Genomic_DNA"/>
</dbReference>
<dbReference type="OrthoDB" id="9775880at2"/>
<reference evidence="8 9" key="1">
    <citation type="submission" date="2020-08" db="EMBL/GenBank/DDBJ databases">
        <title>Genome sequencing of Purple Non-Sulfur Bacteria from various extreme environments.</title>
        <authorList>
            <person name="Mayer M."/>
        </authorList>
    </citation>
    <scope>NUCLEOTIDE SEQUENCE [LARGE SCALE GENOMIC DNA]</scope>
    <source>
        <strain evidence="8 9">2761</strain>
    </source>
</reference>
<dbReference type="Gene3D" id="1.10.443.10">
    <property type="entry name" value="Intergrase catalytic core"/>
    <property type="match status" value="1"/>
</dbReference>
<dbReference type="InterPro" id="IPR002104">
    <property type="entry name" value="Integrase_catalytic"/>
</dbReference>
<organism evidence="8 9">
    <name type="scientific">Rhodocyclus tenuis</name>
    <name type="common">Rhodospirillum tenue</name>
    <dbReference type="NCBI Taxonomy" id="1066"/>
    <lineage>
        <taxon>Bacteria</taxon>
        <taxon>Pseudomonadati</taxon>
        <taxon>Pseudomonadota</taxon>
        <taxon>Betaproteobacteria</taxon>
        <taxon>Rhodocyclales</taxon>
        <taxon>Rhodocyclaceae</taxon>
        <taxon>Rhodocyclus</taxon>
    </lineage>
</organism>
<dbReference type="GO" id="GO:0003677">
    <property type="term" value="F:DNA binding"/>
    <property type="evidence" value="ECO:0007669"/>
    <property type="project" value="UniProtKB-UniRule"/>
</dbReference>
<dbReference type="AlphaFoldDB" id="A0A840G1B7"/>
<keyword evidence="9" id="KW-1185">Reference proteome</keyword>
<dbReference type="RefSeq" id="WP_153115792.1">
    <property type="nucleotide sequence ID" value="NZ_JACIGE010000002.1"/>
</dbReference>
<feature type="domain" description="Core-binding (CB)" evidence="7">
    <location>
        <begin position="97"/>
        <end position="177"/>
    </location>
</feature>
<keyword evidence="4" id="KW-0233">DNA recombination</keyword>
<evidence type="ECO:0000256" key="1">
    <source>
        <dbReference type="ARBA" id="ARBA00008857"/>
    </source>
</evidence>
<dbReference type="InterPro" id="IPR050808">
    <property type="entry name" value="Phage_Integrase"/>
</dbReference>
<evidence type="ECO:0000256" key="2">
    <source>
        <dbReference type="ARBA" id="ARBA00022908"/>
    </source>
</evidence>
<dbReference type="Gene3D" id="3.30.160.390">
    <property type="entry name" value="Integrase, DNA-binding domain"/>
    <property type="match status" value="1"/>
</dbReference>
<dbReference type="Pfam" id="PF00589">
    <property type="entry name" value="Phage_integrase"/>
    <property type="match status" value="1"/>
</dbReference>
<evidence type="ECO:0000256" key="5">
    <source>
        <dbReference type="PROSITE-ProRule" id="PRU01248"/>
    </source>
</evidence>
<dbReference type="InterPro" id="IPR011010">
    <property type="entry name" value="DNA_brk_join_enz"/>
</dbReference>
<dbReference type="InterPro" id="IPR013762">
    <property type="entry name" value="Integrase-like_cat_sf"/>
</dbReference>
<dbReference type="Pfam" id="PF22022">
    <property type="entry name" value="Phage_int_M"/>
    <property type="match status" value="1"/>
</dbReference>
<dbReference type="PANTHER" id="PTHR30629">
    <property type="entry name" value="PROPHAGE INTEGRASE"/>
    <property type="match status" value="1"/>
</dbReference>
<dbReference type="Gene3D" id="1.10.150.130">
    <property type="match status" value="1"/>
</dbReference>
<keyword evidence="3 5" id="KW-0238">DNA-binding</keyword>
<evidence type="ECO:0000259" key="6">
    <source>
        <dbReference type="PROSITE" id="PS51898"/>
    </source>
</evidence>
<dbReference type="SUPFAM" id="SSF56349">
    <property type="entry name" value="DNA breaking-rejoining enzymes"/>
    <property type="match status" value="1"/>
</dbReference>
<sequence length="412" mass="45055">MGKLSDVQIKAWVKAGQPVAKADGDGLTFTLSEKGTAAWALRYRLGGTRKELTLGRYPDISLARAREIASAKRAEVQQGVDVGKEKRRAEQDAATAWTFARLSDDYLSKAADYLADNTISGRRQQLRAYVLPKIGSMKAAEVSPADIVGIVEATATKSLHVARLVMVAIREVFAHGVGRHVVETNPCAHIKAKAIIGGKPEQRERVMLTDAELAAMLPALASIGRQNALMVRILLATGARIGELTRAEWAHVDFERAEWSIPPEHAKNGAPFVVPLPPMVAGWFAELQTIAFQSRYVLPIRSRKDGREGDAHMEAATLNVALNRLAKELPGKCRRFTPHDLRSTCRSHLGALGVDVLVAERCLNHSLGGLVAIYDKHDYLTERRRALELWAAKLATIEQGGGFNVVMLKRTG</sequence>
<dbReference type="InterPro" id="IPR038488">
    <property type="entry name" value="Integrase_DNA-bd_sf"/>
</dbReference>
<dbReference type="InterPro" id="IPR025166">
    <property type="entry name" value="Integrase_DNA_bind_dom"/>
</dbReference>
<dbReference type="PROSITE" id="PS51898">
    <property type="entry name" value="TYR_RECOMBINASE"/>
    <property type="match status" value="1"/>
</dbReference>
<feature type="domain" description="Tyr recombinase" evidence="6">
    <location>
        <begin position="203"/>
        <end position="389"/>
    </location>
</feature>
<keyword evidence="2" id="KW-0229">DNA integration</keyword>
<proteinExistence type="inferred from homology"/>
<comment type="similarity">
    <text evidence="1">Belongs to the 'phage' integrase family.</text>
</comment>
<dbReference type="PANTHER" id="PTHR30629:SF2">
    <property type="entry name" value="PROPHAGE INTEGRASE INTS-RELATED"/>
    <property type="match status" value="1"/>
</dbReference>
<dbReference type="Proteomes" id="UP000587070">
    <property type="component" value="Unassembled WGS sequence"/>
</dbReference>
<dbReference type="GO" id="GO:0015074">
    <property type="term" value="P:DNA integration"/>
    <property type="evidence" value="ECO:0007669"/>
    <property type="project" value="UniProtKB-KW"/>
</dbReference>
<dbReference type="PROSITE" id="PS51900">
    <property type="entry name" value="CB"/>
    <property type="match status" value="1"/>
</dbReference>
<comment type="caution">
    <text evidence="8">The sequence shown here is derived from an EMBL/GenBank/DDBJ whole genome shotgun (WGS) entry which is preliminary data.</text>
</comment>
<gene>
    <name evidence="8" type="ORF">GGD90_000600</name>
</gene>
<evidence type="ECO:0000259" key="7">
    <source>
        <dbReference type="PROSITE" id="PS51900"/>
    </source>
</evidence>
<name>A0A840G1B7_RHOTE</name>
<evidence type="ECO:0000256" key="4">
    <source>
        <dbReference type="ARBA" id="ARBA00023172"/>
    </source>
</evidence>
<dbReference type="GO" id="GO:0006310">
    <property type="term" value="P:DNA recombination"/>
    <property type="evidence" value="ECO:0007669"/>
    <property type="project" value="UniProtKB-KW"/>
</dbReference>
<dbReference type="InterPro" id="IPR053876">
    <property type="entry name" value="Phage_int_M"/>
</dbReference>
<dbReference type="Pfam" id="PF13356">
    <property type="entry name" value="Arm-DNA-bind_3"/>
    <property type="match status" value="1"/>
</dbReference>